<feature type="chain" id="PRO_5036793075" evidence="3">
    <location>
        <begin position="27"/>
        <end position="445"/>
    </location>
</feature>
<comment type="caution">
    <text evidence="5">The sequence shown here is derived from an EMBL/GenBank/DDBJ whole genome shotgun (WGS) entry which is preliminary data.</text>
</comment>
<evidence type="ECO:0000313" key="5">
    <source>
        <dbReference type="EMBL" id="MBI5169844.1"/>
    </source>
</evidence>
<dbReference type="Pfam" id="PF01103">
    <property type="entry name" value="Omp85"/>
    <property type="match status" value="1"/>
</dbReference>
<accession>A0A933WB11</accession>
<comment type="subcellular location">
    <subcellularLocation>
        <location evidence="1">Membrane</location>
    </subcellularLocation>
</comment>
<dbReference type="AlphaFoldDB" id="A0A933WB11"/>
<evidence type="ECO:0000256" key="2">
    <source>
        <dbReference type="ARBA" id="ARBA00023136"/>
    </source>
</evidence>
<evidence type="ECO:0000256" key="1">
    <source>
        <dbReference type="ARBA" id="ARBA00004370"/>
    </source>
</evidence>
<sequence length="445" mass="49290">MVRTRSLVLALAALAALPLAFRPALAADATSTASADTMVFRPVDEGTGAAPDSSERSVTVSATFRMGDNGESEWLRAPIGDHLLTHPDQWRSRDRGAKSNDVSVLLDYNRADLLRYGLWYQAQSPATMFPRLGGRLEYATGRRRVLYGLQLEQPLLPTARFVAGVSMVRRTDHGDLQQTDDAENSLALLLAHEDWRDYFEREGLGAYVSWRVPDFSTVSVHVRRDDYRSLPTASHVRSWFRTDRDLRDNPAIDDGESHSVLLRLERLTRNSKQKRAGLYHWIELERSGGQGGGDFDYTRTLADLRSILRLTPALTLSVRGVAGATLQGELPRQRQFVIGGVDGLRAHALGSVRGDQVALVQAEYSIGLWQLHTGGVEGGLHALVFADAGTAWYGNEKWDVGRQKFAVDGGVGLTTSDDKLRVTFARNLQDPSSKFVCAMRLTRPF</sequence>
<keyword evidence="2" id="KW-0472">Membrane</keyword>
<evidence type="ECO:0000259" key="4">
    <source>
        <dbReference type="Pfam" id="PF01103"/>
    </source>
</evidence>
<dbReference type="EMBL" id="JACRIW010000071">
    <property type="protein sequence ID" value="MBI5169844.1"/>
    <property type="molecule type" value="Genomic_DNA"/>
</dbReference>
<reference evidence="5" key="1">
    <citation type="submission" date="2020-07" db="EMBL/GenBank/DDBJ databases">
        <title>Huge and variable diversity of episymbiotic CPR bacteria and DPANN archaea in groundwater ecosystems.</title>
        <authorList>
            <person name="He C.Y."/>
            <person name="Keren R."/>
            <person name="Whittaker M."/>
            <person name="Farag I.F."/>
            <person name="Doudna J."/>
            <person name="Cate J.H.D."/>
            <person name="Banfield J.F."/>
        </authorList>
    </citation>
    <scope>NUCLEOTIDE SEQUENCE</scope>
    <source>
        <strain evidence="5">NC_groundwater_1813_Pr3_B-0.1um_71_17</strain>
    </source>
</reference>
<dbReference type="InterPro" id="IPR000184">
    <property type="entry name" value="Bac_surfAg_D15"/>
</dbReference>
<proteinExistence type="predicted"/>
<gene>
    <name evidence="5" type="ORF">HZA61_10180</name>
</gene>
<feature type="signal peptide" evidence="3">
    <location>
        <begin position="1"/>
        <end position="26"/>
    </location>
</feature>
<dbReference type="GO" id="GO:0019867">
    <property type="term" value="C:outer membrane"/>
    <property type="evidence" value="ECO:0007669"/>
    <property type="project" value="InterPro"/>
</dbReference>
<keyword evidence="3" id="KW-0732">Signal</keyword>
<feature type="domain" description="Bacterial surface antigen (D15)" evidence="4">
    <location>
        <begin position="267"/>
        <end position="414"/>
    </location>
</feature>
<name>A0A933WB11_UNCEI</name>
<dbReference type="Proteomes" id="UP000696931">
    <property type="component" value="Unassembled WGS sequence"/>
</dbReference>
<evidence type="ECO:0000313" key="6">
    <source>
        <dbReference type="Proteomes" id="UP000696931"/>
    </source>
</evidence>
<dbReference type="Gene3D" id="2.40.160.50">
    <property type="entry name" value="membrane protein fhac: a member of the omp85/tpsb transporter family"/>
    <property type="match status" value="1"/>
</dbReference>
<organism evidence="5 6">
    <name type="scientific">Eiseniibacteriota bacterium</name>
    <dbReference type="NCBI Taxonomy" id="2212470"/>
    <lineage>
        <taxon>Bacteria</taxon>
        <taxon>Candidatus Eiseniibacteriota</taxon>
    </lineage>
</organism>
<protein>
    <submittedName>
        <fullName evidence="5">BamA/TamA family outer membrane protein</fullName>
    </submittedName>
</protein>
<evidence type="ECO:0000256" key="3">
    <source>
        <dbReference type="SAM" id="SignalP"/>
    </source>
</evidence>